<evidence type="ECO:0000256" key="3">
    <source>
        <dbReference type="ARBA" id="ARBA00022771"/>
    </source>
</evidence>
<feature type="compositionally biased region" description="Polar residues" evidence="10">
    <location>
        <begin position="179"/>
        <end position="190"/>
    </location>
</feature>
<evidence type="ECO:0000256" key="8">
    <source>
        <dbReference type="ARBA" id="ARBA00023170"/>
    </source>
</evidence>
<dbReference type="InterPro" id="IPR013088">
    <property type="entry name" value="Znf_NHR/GATA"/>
</dbReference>
<keyword evidence="9" id="KW-0539">Nucleus</keyword>
<feature type="region of interest" description="Disordered" evidence="10">
    <location>
        <begin position="1"/>
        <end position="33"/>
    </location>
</feature>
<feature type="region of interest" description="Disordered" evidence="10">
    <location>
        <begin position="290"/>
        <end position="437"/>
    </location>
</feature>
<comment type="subcellular location">
    <subcellularLocation>
        <location evidence="1">Nucleus</location>
    </subcellularLocation>
</comment>
<dbReference type="GO" id="GO:0008270">
    <property type="term" value="F:zinc ion binding"/>
    <property type="evidence" value="ECO:0007669"/>
    <property type="project" value="UniProtKB-KW"/>
</dbReference>
<dbReference type="Gene3D" id="1.10.565.10">
    <property type="entry name" value="Retinoid X Receptor"/>
    <property type="match status" value="2"/>
</dbReference>
<sequence>METLEGRRRKGGGHLPASEQRPLPPEETDGVIIKKEGKSKYFLSCNGSVGCPRRPPPPRPPIPPPLGCCPPNSIGICGDADDSHGIGSGSDGEVSRIDFTGVNLRTKKKKKKKRVPGGCGGLRGGGVEEEDEGVEGGERPMSWEGELSDAEMSRPEDALLGRHPSPSQEETSMEGVQVCGTSPVPTSLDDQTALPRRFRDTVGDIEGAIDLRHPTPSGPRHPGHTLGGVVAPATPEGGRRLGTHGGGGAATPSPDSAIHSAYYSPGQSPVAPRHGSIGVVHSGFSSPFSLSRNNSDASQYGGSQHSGYSSATTAASSCPSPLPPPPSPSHSPVTPRSHHLLQLHPAHHPFHHLPPPAPSAPPPSPSHHHRLMGGGGGVIYAPTPGGVPRVADDSSSSFTDTVSQPETDESGRDGSQGFPDMERSSSLPPDLVAHSPLAASPGISRQQLINSPCPVCGDKISGFHYGIFSCESCKGFFKRTVQNRKNYVCLRGSACPVAVATRKKCPACRFDKCLRTGMKLEAIREDRTRGGRSTYQCTYTIPANLLPPGSVGGPVGTEVSEGASSTPGTRPPSTSPPMTSGEQRSEIDEIGLGPELSSEDGRSSAPVPKLLQCMCKKVFLHFSSKCVLDASDLREPEKVRASQEKALRALQEYTLAHHPRLPSKFGELLLRIPELQRTCQIDDQISLLINAWCELLLFSCCFRSVGSPGEIRVGHGRSISLEGARALGLTPCIERMLNFTEHLRRLRVDKYEYVAMKVIVLLTSDASDLREPEKVRASQEKALRALQEYTLAHHPRLPSKFGELLLRIPELQRTCQVGKEMLSVKSKEGEVNHQKHVSCVNPVIFLQVIHVLDKKRIQKMIFCIVFHFFEQVEKCQFYCIIQLLHTVAGYFICFVVIQVLPEGTQTQKENYCKVTLACKFYKAKPWKKLKGRNKCANHLVVKNKTLIGK</sequence>
<dbReference type="FunFam" id="3.30.50.10:FF:000037">
    <property type="entry name" value="Nuclear hormone receptor FTZ-F1 beta"/>
    <property type="match status" value="1"/>
</dbReference>
<keyword evidence="7" id="KW-0804">Transcription</keyword>
<dbReference type="PANTHER" id="PTHR24086:SF25">
    <property type="entry name" value="NUCLEAR HORMONE RECEPTOR FTZ-F1 BETA"/>
    <property type="match status" value="1"/>
</dbReference>
<feature type="domain" description="NR LBD" evidence="12">
    <location>
        <begin position="619"/>
        <end position="844"/>
    </location>
</feature>
<reference evidence="13" key="2">
    <citation type="submission" date="2017-10" db="EMBL/GenBank/DDBJ databases">
        <title>Ladona fulva Genome sequencing and assembly.</title>
        <authorList>
            <person name="Murali S."/>
            <person name="Richards S."/>
            <person name="Bandaranaike D."/>
            <person name="Bellair M."/>
            <person name="Blankenburg K."/>
            <person name="Chao H."/>
            <person name="Dinh H."/>
            <person name="Doddapaneni H."/>
            <person name="Dugan-Rocha S."/>
            <person name="Elkadiri S."/>
            <person name="Gnanaolivu R."/>
            <person name="Hernandez B."/>
            <person name="Skinner E."/>
            <person name="Javaid M."/>
            <person name="Lee S."/>
            <person name="Li M."/>
            <person name="Ming W."/>
            <person name="Munidasa M."/>
            <person name="Muniz J."/>
            <person name="Nguyen L."/>
            <person name="Hughes D."/>
            <person name="Osuji N."/>
            <person name="Pu L.-L."/>
            <person name="Puazo M."/>
            <person name="Qu C."/>
            <person name="Quiroz J."/>
            <person name="Raj R."/>
            <person name="Weissenberger G."/>
            <person name="Xin Y."/>
            <person name="Zou X."/>
            <person name="Han Y."/>
            <person name="Worley K."/>
            <person name="Muzny D."/>
            <person name="Gibbs R."/>
        </authorList>
    </citation>
    <scope>NUCLEOTIDE SEQUENCE</scope>
    <source>
        <strain evidence="13">Sampled in the wild</strain>
    </source>
</reference>
<dbReference type="SMART" id="SM00399">
    <property type="entry name" value="ZnF_C4"/>
    <property type="match status" value="1"/>
</dbReference>
<evidence type="ECO:0000313" key="13">
    <source>
        <dbReference type="EMBL" id="KAG8237229.1"/>
    </source>
</evidence>
<dbReference type="CDD" id="cd07167">
    <property type="entry name" value="NR_DBD_Lrh-1_like"/>
    <property type="match status" value="1"/>
</dbReference>
<dbReference type="PROSITE" id="PS51843">
    <property type="entry name" value="NR_LBD"/>
    <property type="match status" value="1"/>
</dbReference>
<dbReference type="InterPro" id="IPR035500">
    <property type="entry name" value="NHR-like_dom_sf"/>
</dbReference>
<dbReference type="SUPFAM" id="SSF48508">
    <property type="entry name" value="Nuclear receptor ligand-binding domain"/>
    <property type="match status" value="2"/>
</dbReference>
<evidence type="ECO:0000256" key="7">
    <source>
        <dbReference type="ARBA" id="ARBA00023163"/>
    </source>
</evidence>
<dbReference type="SMART" id="SM00430">
    <property type="entry name" value="HOLI"/>
    <property type="match status" value="2"/>
</dbReference>
<proteinExistence type="predicted"/>
<dbReference type="PROSITE" id="PS51030">
    <property type="entry name" value="NUCLEAR_REC_DBD_2"/>
    <property type="match status" value="1"/>
</dbReference>
<keyword evidence="3" id="KW-0863">Zinc-finger</keyword>
<keyword evidence="6" id="KW-0238">DNA-binding</keyword>
<keyword evidence="2" id="KW-0479">Metal-binding</keyword>
<dbReference type="InterPro" id="IPR000536">
    <property type="entry name" value="Nucl_hrmn_rcpt_lig-bd"/>
</dbReference>
<feature type="region of interest" description="Disordered" evidence="10">
    <location>
        <begin position="208"/>
        <end position="276"/>
    </location>
</feature>
<evidence type="ECO:0000256" key="2">
    <source>
        <dbReference type="ARBA" id="ARBA00022723"/>
    </source>
</evidence>
<feature type="region of interest" description="Disordered" evidence="10">
    <location>
        <begin position="548"/>
        <end position="585"/>
    </location>
</feature>
<evidence type="ECO:0000313" key="14">
    <source>
        <dbReference type="Proteomes" id="UP000792457"/>
    </source>
</evidence>
<dbReference type="PANTHER" id="PTHR24086">
    <property type="entry name" value="NUCLEAR RECEPTOR SUBFAMILY 5 GROUP A"/>
    <property type="match status" value="1"/>
</dbReference>
<feature type="compositionally biased region" description="Basic residues" evidence="10">
    <location>
        <begin position="106"/>
        <end position="115"/>
    </location>
</feature>
<dbReference type="OrthoDB" id="5984981at2759"/>
<dbReference type="PROSITE" id="PS00031">
    <property type="entry name" value="NUCLEAR_REC_DBD_1"/>
    <property type="match status" value="1"/>
</dbReference>
<gene>
    <name evidence="13" type="ORF">J437_LFUL013730</name>
</gene>
<protein>
    <submittedName>
        <fullName evidence="13">Uncharacterized protein</fullName>
    </submittedName>
</protein>
<evidence type="ECO:0000256" key="5">
    <source>
        <dbReference type="ARBA" id="ARBA00023015"/>
    </source>
</evidence>
<feature type="compositionally biased region" description="Basic and acidic residues" evidence="10">
    <location>
        <begin position="151"/>
        <end position="160"/>
    </location>
</feature>
<comment type="caution">
    <text evidence="13">The sequence shown here is derived from an EMBL/GenBank/DDBJ whole genome shotgun (WGS) entry which is preliminary data.</text>
</comment>
<feature type="compositionally biased region" description="Low complexity" evidence="10">
    <location>
        <begin position="556"/>
        <end position="568"/>
    </location>
</feature>
<evidence type="ECO:0000256" key="6">
    <source>
        <dbReference type="ARBA" id="ARBA00023125"/>
    </source>
</evidence>
<dbReference type="EMBL" id="KZ309136">
    <property type="protein sequence ID" value="KAG8237229.1"/>
    <property type="molecule type" value="Genomic_DNA"/>
</dbReference>
<accession>A0A8K0PB70</accession>
<evidence type="ECO:0000256" key="10">
    <source>
        <dbReference type="SAM" id="MobiDB-lite"/>
    </source>
</evidence>
<dbReference type="InterPro" id="IPR016355">
    <property type="entry name" value="NR5-like"/>
</dbReference>
<evidence type="ECO:0000259" key="12">
    <source>
        <dbReference type="PROSITE" id="PS51843"/>
    </source>
</evidence>
<feature type="compositionally biased region" description="Low complexity" evidence="10">
    <location>
        <begin position="298"/>
        <end position="319"/>
    </location>
</feature>
<name>A0A8K0PB70_LADFU</name>
<feature type="compositionally biased region" description="Basic residues" evidence="10">
    <location>
        <begin position="336"/>
        <end position="351"/>
    </location>
</feature>
<dbReference type="PRINTS" id="PR00047">
    <property type="entry name" value="STROIDFINGER"/>
</dbReference>
<dbReference type="GO" id="GO:0004879">
    <property type="term" value="F:nuclear receptor activity"/>
    <property type="evidence" value="ECO:0007669"/>
    <property type="project" value="InterPro"/>
</dbReference>
<keyword evidence="14" id="KW-1185">Reference proteome</keyword>
<reference evidence="13" key="1">
    <citation type="submission" date="2013-04" db="EMBL/GenBank/DDBJ databases">
        <authorList>
            <person name="Qu J."/>
            <person name="Murali S.C."/>
            <person name="Bandaranaike D."/>
            <person name="Bellair M."/>
            <person name="Blankenburg K."/>
            <person name="Chao H."/>
            <person name="Dinh H."/>
            <person name="Doddapaneni H."/>
            <person name="Downs B."/>
            <person name="Dugan-Rocha S."/>
            <person name="Elkadiri S."/>
            <person name="Gnanaolivu R.D."/>
            <person name="Hernandez B."/>
            <person name="Javaid M."/>
            <person name="Jayaseelan J.C."/>
            <person name="Lee S."/>
            <person name="Li M."/>
            <person name="Ming W."/>
            <person name="Munidasa M."/>
            <person name="Muniz J."/>
            <person name="Nguyen L."/>
            <person name="Ongeri F."/>
            <person name="Osuji N."/>
            <person name="Pu L.-L."/>
            <person name="Puazo M."/>
            <person name="Qu C."/>
            <person name="Quiroz J."/>
            <person name="Raj R."/>
            <person name="Weissenberger G."/>
            <person name="Xin Y."/>
            <person name="Zou X."/>
            <person name="Han Y."/>
            <person name="Richards S."/>
            <person name="Worley K."/>
            <person name="Muzny D."/>
            <person name="Gibbs R."/>
        </authorList>
    </citation>
    <scope>NUCLEOTIDE SEQUENCE</scope>
    <source>
        <strain evidence="13">Sampled in the wild</strain>
    </source>
</reference>
<dbReference type="CDD" id="cd06930">
    <property type="entry name" value="NR_LBD_F2"/>
    <property type="match status" value="1"/>
</dbReference>
<dbReference type="AlphaFoldDB" id="A0A8K0PB70"/>
<evidence type="ECO:0000259" key="11">
    <source>
        <dbReference type="PROSITE" id="PS51030"/>
    </source>
</evidence>
<dbReference type="PRINTS" id="PR00398">
    <property type="entry name" value="STRDHORMONER"/>
</dbReference>
<dbReference type="Pfam" id="PF00104">
    <property type="entry name" value="Hormone_recep"/>
    <property type="match status" value="1"/>
</dbReference>
<dbReference type="InterPro" id="IPR001723">
    <property type="entry name" value="Nuclear_hrmn_rcpt"/>
</dbReference>
<dbReference type="Proteomes" id="UP000792457">
    <property type="component" value="Unassembled WGS sequence"/>
</dbReference>
<keyword evidence="4" id="KW-0862">Zinc</keyword>
<dbReference type="InterPro" id="IPR001628">
    <property type="entry name" value="Znf_hrmn_rcpt"/>
</dbReference>
<evidence type="ECO:0000256" key="1">
    <source>
        <dbReference type="ARBA" id="ARBA00004123"/>
    </source>
</evidence>
<evidence type="ECO:0000256" key="9">
    <source>
        <dbReference type="ARBA" id="ARBA00023242"/>
    </source>
</evidence>
<keyword evidence="5" id="KW-0805">Transcription regulation</keyword>
<feature type="compositionally biased region" description="Low complexity" evidence="10">
    <location>
        <begin position="393"/>
        <end position="403"/>
    </location>
</feature>
<dbReference type="SUPFAM" id="SSF57716">
    <property type="entry name" value="Glucocorticoid receptor-like (DNA-binding domain)"/>
    <property type="match status" value="1"/>
</dbReference>
<dbReference type="GO" id="GO:0005634">
    <property type="term" value="C:nucleus"/>
    <property type="evidence" value="ECO:0007669"/>
    <property type="project" value="UniProtKB-SubCell"/>
</dbReference>
<feature type="compositionally biased region" description="Pro residues" evidence="10">
    <location>
        <begin position="320"/>
        <end position="329"/>
    </location>
</feature>
<dbReference type="Gene3D" id="3.30.50.10">
    <property type="entry name" value="Erythroid Transcription Factor GATA-1, subunit A"/>
    <property type="match status" value="1"/>
</dbReference>
<feature type="domain" description="Nuclear receptor" evidence="11">
    <location>
        <begin position="450"/>
        <end position="525"/>
    </location>
</feature>
<organism evidence="13 14">
    <name type="scientific">Ladona fulva</name>
    <name type="common">Scarce chaser dragonfly</name>
    <name type="synonym">Libellula fulva</name>
    <dbReference type="NCBI Taxonomy" id="123851"/>
    <lineage>
        <taxon>Eukaryota</taxon>
        <taxon>Metazoa</taxon>
        <taxon>Ecdysozoa</taxon>
        <taxon>Arthropoda</taxon>
        <taxon>Hexapoda</taxon>
        <taxon>Insecta</taxon>
        <taxon>Pterygota</taxon>
        <taxon>Palaeoptera</taxon>
        <taxon>Odonata</taxon>
        <taxon>Epiprocta</taxon>
        <taxon>Anisoptera</taxon>
        <taxon>Libelluloidea</taxon>
        <taxon>Libellulidae</taxon>
        <taxon>Ladona</taxon>
    </lineage>
</organism>
<feature type="compositionally biased region" description="Pro residues" evidence="10">
    <location>
        <begin position="352"/>
        <end position="365"/>
    </location>
</feature>
<dbReference type="GO" id="GO:0043565">
    <property type="term" value="F:sequence-specific DNA binding"/>
    <property type="evidence" value="ECO:0007669"/>
    <property type="project" value="InterPro"/>
</dbReference>
<keyword evidence="8" id="KW-0675">Receptor</keyword>
<dbReference type="Pfam" id="PF00105">
    <property type="entry name" value="zf-C4"/>
    <property type="match status" value="1"/>
</dbReference>
<feature type="region of interest" description="Disordered" evidence="10">
    <location>
        <begin position="106"/>
        <end position="195"/>
    </location>
</feature>
<evidence type="ECO:0000256" key="4">
    <source>
        <dbReference type="ARBA" id="ARBA00022833"/>
    </source>
</evidence>